<dbReference type="OrthoDB" id="196717at2759"/>
<sequence length="121" mass="14210">MISNQKLVWFSFPIQNQLAEQLQINFVIILSQIVFKTIVYSTTKVYLSQIKSLSSNQKSYAQLSLVYQPFFIAFSLENLIILFWIQFISTIYLTLILIKNVINQITTYLNISCFKIKKKQN</sequence>
<keyword evidence="1" id="KW-0472">Membrane</keyword>
<gene>
    <name evidence="2" type="ORF">PSON_ATCC_30995.1.T1090164</name>
</gene>
<dbReference type="AlphaFoldDB" id="A0A8S1QL39"/>
<reference evidence="2" key="1">
    <citation type="submission" date="2021-01" db="EMBL/GenBank/DDBJ databases">
        <authorList>
            <consortium name="Genoscope - CEA"/>
            <person name="William W."/>
        </authorList>
    </citation>
    <scope>NUCLEOTIDE SEQUENCE</scope>
</reference>
<proteinExistence type="predicted"/>
<keyword evidence="3" id="KW-1185">Reference proteome</keyword>
<accession>A0A8S1QL39</accession>
<protein>
    <recommendedName>
        <fullName evidence="4">Transmembrane protein</fullName>
    </recommendedName>
</protein>
<evidence type="ECO:0008006" key="4">
    <source>
        <dbReference type="Google" id="ProtNLM"/>
    </source>
</evidence>
<organism evidence="2 3">
    <name type="scientific">Paramecium sonneborni</name>
    <dbReference type="NCBI Taxonomy" id="65129"/>
    <lineage>
        <taxon>Eukaryota</taxon>
        <taxon>Sar</taxon>
        <taxon>Alveolata</taxon>
        <taxon>Ciliophora</taxon>
        <taxon>Intramacronucleata</taxon>
        <taxon>Oligohymenophorea</taxon>
        <taxon>Peniculida</taxon>
        <taxon>Parameciidae</taxon>
        <taxon>Paramecium</taxon>
    </lineage>
</organism>
<keyword evidence="1" id="KW-0812">Transmembrane</keyword>
<evidence type="ECO:0000256" key="1">
    <source>
        <dbReference type="SAM" id="Phobius"/>
    </source>
</evidence>
<evidence type="ECO:0000313" key="3">
    <source>
        <dbReference type="Proteomes" id="UP000692954"/>
    </source>
</evidence>
<name>A0A8S1QL39_9CILI</name>
<dbReference type="Proteomes" id="UP000692954">
    <property type="component" value="Unassembled WGS sequence"/>
</dbReference>
<feature type="transmembrane region" description="Helical" evidence="1">
    <location>
        <begin position="91"/>
        <end position="111"/>
    </location>
</feature>
<dbReference type="EMBL" id="CAJJDN010000109">
    <property type="protein sequence ID" value="CAD8115894.1"/>
    <property type="molecule type" value="Genomic_DNA"/>
</dbReference>
<comment type="caution">
    <text evidence="2">The sequence shown here is derived from an EMBL/GenBank/DDBJ whole genome shotgun (WGS) entry which is preliminary data.</text>
</comment>
<evidence type="ECO:0000313" key="2">
    <source>
        <dbReference type="EMBL" id="CAD8115894.1"/>
    </source>
</evidence>
<keyword evidence="1" id="KW-1133">Transmembrane helix</keyword>